<evidence type="ECO:0000313" key="2">
    <source>
        <dbReference type="Proteomes" id="UP000658131"/>
    </source>
</evidence>
<reference evidence="1 2" key="1">
    <citation type="submission" date="2020-08" db="EMBL/GenBank/DDBJ databases">
        <title>Genome public.</title>
        <authorList>
            <person name="Liu C."/>
            <person name="Sun Q."/>
        </authorList>
    </citation>
    <scope>NUCLEOTIDE SEQUENCE [LARGE SCALE GENOMIC DNA]</scope>
    <source>
        <strain evidence="1 2">BX1</strain>
    </source>
</reference>
<dbReference type="Pfam" id="PF19799">
    <property type="entry name" value="DUF6282"/>
    <property type="match status" value="1"/>
</dbReference>
<organism evidence="1 2">
    <name type="scientific">Yanshouia hominis</name>
    <dbReference type="NCBI Taxonomy" id="2763673"/>
    <lineage>
        <taxon>Bacteria</taxon>
        <taxon>Bacillati</taxon>
        <taxon>Bacillota</taxon>
        <taxon>Clostridia</taxon>
        <taxon>Eubacteriales</taxon>
        <taxon>Oscillospiraceae</taxon>
        <taxon>Yanshouia</taxon>
    </lineage>
</organism>
<dbReference type="Proteomes" id="UP000658131">
    <property type="component" value="Unassembled WGS sequence"/>
</dbReference>
<dbReference type="InterPro" id="IPR046249">
    <property type="entry name" value="DUF6282"/>
</dbReference>
<protein>
    <submittedName>
        <fullName evidence="1">Uncharacterized protein</fullName>
    </submittedName>
</protein>
<dbReference type="SUPFAM" id="SSF51556">
    <property type="entry name" value="Metallo-dependent hydrolases"/>
    <property type="match status" value="1"/>
</dbReference>
<evidence type="ECO:0000313" key="1">
    <source>
        <dbReference type="EMBL" id="MBC8575181.1"/>
    </source>
</evidence>
<keyword evidence="2" id="KW-1185">Reference proteome</keyword>
<comment type="caution">
    <text evidence="1">The sequence shown here is derived from an EMBL/GenBank/DDBJ whole genome shotgun (WGS) entry which is preliminary data.</text>
</comment>
<dbReference type="InterPro" id="IPR032466">
    <property type="entry name" value="Metal_Hydrolase"/>
</dbReference>
<dbReference type="EMBL" id="JACRTB010000003">
    <property type="protein sequence ID" value="MBC8575181.1"/>
    <property type="molecule type" value="Genomic_DNA"/>
</dbReference>
<name>A0ABR7NFI9_9FIRM</name>
<accession>A0ABR7NFI9</accession>
<sequence length="297" mass="33208">MKDIESLLHGAIDMHVHAYPDVSLNHPQHRTNDDVIAQCREAGMGGLVLKTHGWPSVGLAHQLNSEHDDFTVYPSASLNTVAGGPHPWVVEMAIEMGCKMIWLPTWSAASDHEHTGFGVIAEKYIPRCKTGMREQDFYYLLDEKGQLLEEIKECIVLCRDHDVVLGTGHISAEESFAVGRFAQEIGFDKVCLTHPSSSCSFNQFEQIKAFAQMGHYIELCALNVAPMYTSTTIEEMGRMIKEVGADHCYISTDHFFDWTPSIPQQIYQVLGCLLDAGISYEELQTVMDTPKLLFGVK</sequence>
<proteinExistence type="predicted"/>
<gene>
    <name evidence="1" type="ORF">H8717_01985</name>
</gene>
<dbReference type="RefSeq" id="WP_262398838.1">
    <property type="nucleotide sequence ID" value="NZ_JACRTB010000003.1"/>
</dbReference>